<accession>A0AAI9N4Q2</accession>
<name>A0AAI9N4Q2_9BURK</name>
<evidence type="ECO:0000313" key="2">
    <source>
        <dbReference type="Proteomes" id="UP000006772"/>
    </source>
</evidence>
<evidence type="ECO:0000313" key="1">
    <source>
        <dbReference type="EMBL" id="EOA05781.1"/>
    </source>
</evidence>
<reference evidence="1 2" key="1">
    <citation type="journal article" date="2013" name="Front. Microbiol.">
        <title>The genome of the endophytic bacterium H. frisingense GSF30(T) identifies diverse strategies in the Herbaspirillum genus to interact with plants.</title>
        <authorList>
            <person name="Straub D."/>
            <person name="Rothballer M."/>
            <person name="Hartmann A."/>
            <person name="Ludewig U."/>
        </authorList>
    </citation>
    <scope>NUCLEOTIDE SEQUENCE [LARGE SCALE GENOMIC DNA]</scope>
    <source>
        <strain evidence="1 2">GSF30</strain>
    </source>
</reference>
<sequence>MKERLRKIKPKRLIILDTKNENAEFGELMPSLAALAQASFGKEFRLRYIPRGLTKKARQDEFETLCRIVQTAKNCTFVIEELGRYTTPSYAPPAWADCCNDGRHDGLHIIAASQFPAQIDKSFLGNATVIHCGYLGEEAHRKVVAAKMDIEPARIKALPNLAYLHFDRASRQVTEGVVRIPK</sequence>
<comment type="caution">
    <text evidence="1">The sequence shown here is derived from an EMBL/GenBank/DDBJ whole genome shotgun (WGS) entry which is preliminary data.</text>
</comment>
<dbReference type="Proteomes" id="UP000006772">
    <property type="component" value="Unassembled WGS sequence"/>
</dbReference>
<organism evidence="1 2">
    <name type="scientific">Herbaspirillum frisingense GSF30</name>
    <dbReference type="NCBI Taxonomy" id="864073"/>
    <lineage>
        <taxon>Bacteria</taxon>
        <taxon>Pseudomonadati</taxon>
        <taxon>Pseudomonadota</taxon>
        <taxon>Betaproteobacteria</taxon>
        <taxon>Burkholderiales</taxon>
        <taxon>Oxalobacteraceae</taxon>
        <taxon>Herbaspirillum</taxon>
    </lineage>
</organism>
<proteinExistence type="predicted"/>
<dbReference type="Gene3D" id="3.40.50.300">
    <property type="entry name" value="P-loop containing nucleotide triphosphate hydrolases"/>
    <property type="match status" value="1"/>
</dbReference>
<dbReference type="AlphaFoldDB" id="A0AAI9N4Q2"/>
<dbReference type="EMBL" id="AEEC02000005">
    <property type="protein sequence ID" value="EOA05781.1"/>
    <property type="molecule type" value="Genomic_DNA"/>
</dbReference>
<gene>
    <name evidence="1" type="ORF">HFRIS_004963</name>
</gene>
<protein>
    <recommendedName>
        <fullName evidence="3">ATP-binding protein</fullName>
    </recommendedName>
</protein>
<dbReference type="InterPro" id="IPR027417">
    <property type="entry name" value="P-loop_NTPase"/>
</dbReference>
<evidence type="ECO:0008006" key="3">
    <source>
        <dbReference type="Google" id="ProtNLM"/>
    </source>
</evidence>